<protein>
    <submittedName>
        <fullName evidence="1">Uncharacterized protein</fullName>
    </submittedName>
</protein>
<keyword evidence="2" id="KW-1185">Reference proteome</keyword>
<gene>
    <name evidence="1" type="ORF">ACFQE5_12730</name>
</gene>
<dbReference type="Proteomes" id="UP001596302">
    <property type="component" value="Unassembled WGS sequence"/>
</dbReference>
<proteinExistence type="predicted"/>
<evidence type="ECO:0000313" key="1">
    <source>
        <dbReference type="EMBL" id="MFC5995078.1"/>
    </source>
</evidence>
<reference evidence="2" key="1">
    <citation type="journal article" date="2019" name="Int. J. Syst. Evol. Microbiol.">
        <title>The Global Catalogue of Microorganisms (GCM) 10K type strain sequencing project: providing services to taxonomists for standard genome sequencing and annotation.</title>
        <authorList>
            <consortium name="The Broad Institute Genomics Platform"/>
            <consortium name="The Broad Institute Genome Sequencing Center for Infectious Disease"/>
            <person name="Wu L."/>
            <person name="Ma J."/>
        </authorList>
    </citation>
    <scope>NUCLEOTIDE SEQUENCE [LARGE SCALE GENOMIC DNA]</scope>
    <source>
        <strain evidence="2">CCM 8391</strain>
    </source>
</reference>
<evidence type="ECO:0000313" key="2">
    <source>
        <dbReference type="Proteomes" id="UP001596302"/>
    </source>
</evidence>
<dbReference type="EMBL" id="JBHSQW010000026">
    <property type="protein sequence ID" value="MFC5995078.1"/>
    <property type="molecule type" value="Genomic_DNA"/>
</dbReference>
<comment type="caution">
    <text evidence="1">The sequence shown here is derived from an EMBL/GenBank/DDBJ whole genome shotgun (WGS) entry which is preliminary data.</text>
</comment>
<accession>A0ABW1J2M2</accession>
<organism evidence="1 2">
    <name type="scientific">Pseudonocardia hispaniensis</name>
    <dbReference type="NCBI Taxonomy" id="904933"/>
    <lineage>
        <taxon>Bacteria</taxon>
        <taxon>Bacillati</taxon>
        <taxon>Actinomycetota</taxon>
        <taxon>Actinomycetes</taxon>
        <taxon>Pseudonocardiales</taxon>
        <taxon>Pseudonocardiaceae</taxon>
        <taxon>Pseudonocardia</taxon>
    </lineage>
</organism>
<dbReference type="RefSeq" id="WP_379585105.1">
    <property type="nucleotide sequence ID" value="NZ_JBHSQW010000026.1"/>
</dbReference>
<sequence length="89" mass="9423">MSASYEPTSLAGVKVVLADVAELTRTAHRHVELAMSRLAEATAHLAELGRQHHEPLVPAGLLRAEAELEHGLQLLAVAATAVADIDARL</sequence>
<name>A0ABW1J2M2_9PSEU</name>